<keyword evidence="3" id="KW-1185">Reference proteome</keyword>
<protein>
    <recommendedName>
        <fullName evidence="1">CobW C-terminal domain-containing protein</fullName>
    </recommendedName>
</protein>
<dbReference type="InterPro" id="IPR011629">
    <property type="entry name" value="CobW-like_C"/>
</dbReference>
<evidence type="ECO:0000313" key="3">
    <source>
        <dbReference type="Proteomes" id="UP001156694"/>
    </source>
</evidence>
<evidence type="ECO:0000259" key="1">
    <source>
        <dbReference type="Pfam" id="PF07683"/>
    </source>
</evidence>
<accession>A0ABQ5VXZ7</accession>
<dbReference type="SUPFAM" id="SSF90002">
    <property type="entry name" value="Hypothetical protein YjiA, C-terminal domain"/>
    <property type="match status" value="1"/>
</dbReference>
<gene>
    <name evidence="2" type="ORF">GCM10007939_24370</name>
</gene>
<organism evidence="2 3">
    <name type="scientific">Amylibacter marinus</name>
    <dbReference type="NCBI Taxonomy" id="1475483"/>
    <lineage>
        <taxon>Bacteria</taxon>
        <taxon>Pseudomonadati</taxon>
        <taxon>Pseudomonadota</taxon>
        <taxon>Alphaproteobacteria</taxon>
        <taxon>Rhodobacterales</taxon>
        <taxon>Paracoccaceae</taxon>
        <taxon>Amylibacter</taxon>
    </lineage>
</organism>
<reference evidence="3" key="1">
    <citation type="journal article" date="2019" name="Int. J. Syst. Evol. Microbiol.">
        <title>The Global Catalogue of Microorganisms (GCM) 10K type strain sequencing project: providing services to taxonomists for standard genome sequencing and annotation.</title>
        <authorList>
            <consortium name="The Broad Institute Genomics Platform"/>
            <consortium name="The Broad Institute Genome Sequencing Center for Infectious Disease"/>
            <person name="Wu L."/>
            <person name="Ma J."/>
        </authorList>
    </citation>
    <scope>NUCLEOTIDE SEQUENCE [LARGE SCALE GENOMIC DNA]</scope>
    <source>
        <strain evidence="3">NBRC 110140</strain>
    </source>
</reference>
<sequence>MGDRRQELVFIGAGIDWPALRARLDGCLVPALAAAGPDDLPDYPDPFPMWRRAEEAA</sequence>
<dbReference type="EMBL" id="BSNN01000008">
    <property type="protein sequence ID" value="GLQ36153.1"/>
    <property type="molecule type" value="Genomic_DNA"/>
</dbReference>
<name>A0ABQ5VXZ7_9RHOB</name>
<feature type="domain" description="CobW C-terminal" evidence="1">
    <location>
        <begin position="2"/>
        <end position="28"/>
    </location>
</feature>
<comment type="caution">
    <text evidence="2">The sequence shown here is derived from an EMBL/GenBank/DDBJ whole genome shotgun (WGS) entry which is preliminary data.</text>
</comment>
<dbReference type="Proteomes" id="UP001156694">
    <property type="component" value="Unassembled WGS sequence"/>
</dbReference>
<evidence type="ECO:0000313" key="2">
    <source>
        <dbReference type="EMBL" id="GLQ36153.1"/>
    </source>
</evidence>
<proteinExistence type="predicted"/>
<dbReference type="Pfam" id="PF07683">
    <property type="entry name" value="CobW_C"/>
    <property type="match status" value="1"/>
</dbReference>